<accession>A0A427ACK7</accession>
<proteinExistence type="predicted"/>
<dbReference type="Pfam" id="PF03732">
    <property type="entry name" value="Retrotrans_gag"/>
    <property type="match status" value="1"/>
</dbReference>
<dbReference type="Gene3D" id="2.40.70.10">
    <property type="entry name" value="Acid Proteases"/>
    <property type="match status" value="1"/>
</dbReference>
<dbReference type="CDD" id="cd00303">
    <property type="entry name" value="retropepsin_like"/>
    <property type="match status" value="1"/>
</dbReference>
<dbReference type="Proteomes" id="UP000287651">
    <property type="component" value="Unassembled WGS sequence"/>
</dbReference>
<feature type="region of interest" description="Disordered" evidence="1">
    <location>
        <begin position="210"/>
        <end position="234"/>
    </location>
</feature>
<dbReference type="SUPFAM" id="SSF50630">
    <property type="entry name" value="Acid proteases"/>
    <property type="match status" value="1"/>
</dbReference>
<feature type="compositionally biased region" description="Basic and acidic residues" evidence="1">
    <location>
        <begin position="503"/>
        <end position="522"/>
    </location>
</feature>
<comment type="caution">
    <text evidence="3">The sequence shown here is derived from an EMBL/GenBank/DDBJ whole genome shotgun (WGS) entry which is preliminary data.</text>
</comment>
<dbReference type="InterPro" id="IPR005162">
    <property type="entry name" value="Retrotrans_gag_dom"/>
</dbReference>
<evidence type="ECO:0000259" key="2">
    <source>
        <dbReference type="Pfam" id="PF03732"/>
    </source>
</evidence>
<name>A0A427ACK7_ENSVE</name>
<dbReference type="InterPro" id="IPR021109">
    <property type="entry name" value="Peptidase_aspartic_dom_sf"/>
</dbReference>
<evidence type="ECO:0000313" key="4">
    <source>
        <dbReference type="Proteomes" id="UP000287651"/>
    </source>
</evidence>
<protein>
    <recommendedName>
        <fullName evidence="2">Retrotransposon gag domain-containing protein</fullName>
    </recommendedName>
</protein>
<evidence type="ECO:0000256" key="1">
    <source>
        <dbReference type="SAM" id="MobiDB-lite"/>
    </source>
</evidence>
<dbReference type="EMBL" id="AMZH03002922">
    <property type="protein sequence ID" value="RRT73963.1"/>
    <property type="molecule type" value="Genomic_DNA"/>
</dbReference>
<gene>
    <name evidence="3" type="ORF">B296_00006329</name>
</gene>
<organism evidence="3 4">
    <name type="scientific">Ensete ventricosum</name>
    <name type="common">Abyssinian banana</name>
    <name type="synonym">Musa ensete</name>
    <dbReference type="NCBI Taxonomy" id="4639"/>
    <lineage>
        <taxon>Eukaryota</taxon>
        <taxon>Viridiplantae</taxon>
        <taxon>Streptophyta</taxon>
        <taxon>Embryophyta</taxon>
        <taxon>Tracheophyta</taxon>
        <taxon>Spermatophyta</taxon>
        <taxon>Magnoliopsida</taxon>
        <taxon>Liliopsida</taxon>
        <taxon>Zingiberales</taxon>
        <taxon>Musaceae</taxon>
        <taxon>Ensete</taxon>
    </lineage>
</organism>
<reference evidence="3 4" key="1">
    <citation type="journal article" date="2014" name="Agronomy (Basel)">
        <title>A Draft Genome Sequence for Ensete ventricosum, the Drought-Tolerant Tree Against Hunger.</title>
        <authorList>
            <person name="Harrison J."/>
            <person name="Moore K.A."/>
            <person name="Paszkiewicz K."/>
            <person name="Jones T."/>
            <person name="Grant M."/>
            <person name="Ambacheew D."/>
            <person name="Muzemil S."/>
            <person name="Studholme D.J."/>
        </authorList>
    </citation>
    <scope>NUCLEOTIDE SEQUENCE [LARGE SCALE GENOMIC DNA]</scope>
</reference>
<feature type="domain" description="Retrotransposon gag" evidence="2">
    <location>
        <begin position="87"/>
        <end position="168"/>
    </location>
</feature>
<dbReference type="AlphaFoldDB" id="A0A427ACK7"/>
<dbReference type="PANTHER" id="PTHR33240">
    <property type="entry name" value="OS08G0508500 PROTEIN"/>
    <property type="match status" value="1"/>
</dbReference>
<sequence>MLSSDSTNSLRAQLRLVNQRIDNVHKIIKIKDERDESPLCGSPFIQEIQDIPIPQYFRLLMLEVYDDSFDPMEHVPAFRAYGSVWIAQGWYDRLPLASIHSFDYLAREFEANFLASAQPKPTTTSLLGMRQKEDEPLESYLARFTKEIRAIPDAHSSLVIQAFMIGIRPSCLFWSLMERPPTTVSKMLKRANQYVTVEALVVEKHKDHKCPRAESSWGPPPRLPRKRTERAEQVVPRPPNISLKSTQTEIFLQIREKGLLKTPNPMRTRAEEWDRRCYCLFHRNYRYDTEECYDLKNQIKDLIRLDVIIGGPTVSGDSSLARKAYARAEVQKRPRARRDHEITFESESEFPHHDNALVIMAHIANARVRCIMINTGSSTDILYLDAFQKLGMTNWDLIPMTSILTGFTGDVITPVGVATLPMTFGDEPRTKTFMVPFMVVELPSTYNVIIGRSTLNKLRTIISTYYRSMKFPTSVGPGEVRSDPRESRQCYLATTAIPKRGKKETPVPDPREPCKLDNRPDSTEPILEVPLEKDRPEKTVQFGLR</sequence>
<dbReference type="PANTHER" id="PTHR33240:SF8">
    <property type="entry name" value="OS03G0439900 PROTEIN"/>
    <property type="match status" value="1"/>
</dbReference>
<feature type="region of interest" description="Disordered" evidence="1">
    <location>
        <begin position="492"/>
        <end position="545"/>
    </location>
</feature>
<evidence type="ECO:0000313" key="3">
    <source>
        <dbReference type="EMBL" id="RRT73963.1"/>
    </source>
</evidence>